<feature type="compositionally biased region" description="Basic and acidic residues" evidence="2">
    <location>
        <begin position="215"/>
        <end position="224"/>
    </location>
</feature>
<organism evidence="4 5">
    <name type="scientific">Apodospora peruviana</name>
    <dbReference type="NCBI Taxonomy" id="516989"/>
    <lineage>
        <taxon>Eukaryota</taxon>
        <taxon>Fungi</taxon>
        <taxon>Dikarya</taxon>
        <taxon>Ascomycota</taxon>
        <taxon>Pezizomycotina</taxon>
        <taxon>Sordariomycetes</taxon>
        <taxon>Sordariomycetidae</taxon>
        <taxon>Sordariales</taxon>
        <taxon>Lasiosphaeriaceae</taxon>
        <taxon>Apodospora</taxon>
    </lineage>
</organism>
<comment type="caution">
    <text evidence="4">The sequence shown here is derived from an EMBL/GenBank/DDBJ whole genome shotgun (WGS) entry which is preliminary data.</text>
</comment>
<dbReference type="SMART" id="SM00343">
    <property type="entry name" value="ZnF_C2HC"/>
    <property type="match status" value="1"/>
</dbReference>
<gene>
    <name evidence="4" type="ORF">B0H66DRAFT_606764</name>
</gene>
<dbReference type="AlphaFoldDB" id="A0AAE0HV71"/>
<feature type="domain" description="CCHC-type" evidence="3">
    <location>
        <begin position="292"/>
        <end position="307"/>
    </location>
</feature>
<feature type="compositionally biased region" description="Acidic residues" evidence="2">
    <location>
        <begin position="183"/>
        <end position="207"/>
    </location>
</feature>
<feature type="compositionally biased region" description="Polar residues" evidence="2">
    <location>
        <begin position="9"/>
        <end position="22"/>
    </location>
</feature>
<evidence type="ECO:0000256" key="1">
    <source>
        <dbReference type="PROSITE-ProRule" id="PRU00047"/>
    </source>
</evidence>
<evidence type="ECO:0000313" key="5">
    <source>
        <dbReference type="Proteomes" id="UP001283341"/>
    </source>
</evidence>
<feature type="compositionally biased region" description="Basic and acidic residues" evidence="2">
    <location>
        <begin position="94"/>
        <end position="111"/>
    </location>
</feature>
<evidence type="ECO:0000313" key="4">
    <source>
        <dbReference type="EMBL" id="KAK3313508.1"/>
    </source>
</evidence>
<feature type="compositionally biased region" description="Low complexity" evidence="2">
    <location>
        <begin position="32"/>
        <end position="42"/>
    </location>
</feature>
<feature type="compositionally biased region" description="Basic residues" evidence="2">
    <location>
        <begin position="291"/>
        <end position="300"/>
    </location>
</feature>
<protein>
    <recommendedName>
        <fullName evidence="3">CCHC-type domain-containing protein</fullName>
    </recommendedName>
</protein>
<dbReference type="Proteomes" id="UP001283341">
    <property type="component" value="Unassembled WGS sequence"/>
</dbReference>
<keyword evidence="1" id="KW-0862">Zinc</keyword>
<accession>A0AAE0HV71</accession>
<reference evidence="4" key="2">
    <citation type="submission" date="2023-06" db="EMBL/GenBank/DDBJ databases">
        <authorList>
            <consortium name="Lawrence Berkeley National Laboratory"/>
            <person name="Haridas S."/>
            <person name="Hensen N."/>
            <person name="Bonometti L."/>
            <person name="Westerberg I."/>
            <person name="Brannstrom I.O."/>
            <person name="Guillou S."/>
            <person name="Cros-Aarteil S."/>
            <person name="Calhoun S."/>
            <person name="Kuo A."/>
            <person name="Mondo S."/>
            <person name="Pangilinan J."/>
            <person name="Riley R."/>
            <person name="Labutti K."/>
            <person name="Andreopoulos B."/>
            <person name="Lipzen A."/>
            <person name="Chen C."/>
            <person name="Yanf M."/>
            <person name="Daum C."/>
            <person name="Ng V."/>
            <person name="Clum A."/>
            <person name="Steindorff A."/>
            <person name="Ohm R."/>
            <person name="Martin F."/>
            <person name="Silar P."/>
            <person name="Natvig D."/>
            <person name="Lalanne C."/>
            <person name="Gautier V."/>
            <person name="Ament-Velasquez S.L."/>
            <person name="Kruys A."/>
            <person name="Hutchinson M.I."/>
            <person name="Powell A.J."/>
            <person name="Barry K."/>
            <person name="Miller A.N."/>
            <person name="Grigoriev I.V."/>
            <person name="Debuchy R."/>
            <person name="Gladieux P."/>
            <person name="Thoren M.H."/>
            <person name="Johannesson H."/>
        </authorList>
    </citation>
    <scope>NUCLEOTIDE SEQUENCE</scope>
    <source>
        <strain evidence="4">CBS 118394</strain>
    </source>
</reference>
<feature type="region of interest" description="Disordered" evidence="2">
    <location>
        <begin position="1"/>
        <end position="111"/>
    </location>
</feature>
<feature type="region of interest" description="Disordered" evidence="2">
    <location>
        <begin position="144"/>
        <end position="310"/>
    </location>
</feature>
<feature type="compositionally biased region" description="Polar residues" evidence="2">
    <location>
        <begin position="269"/>
        <end position="289"/>
    </location>
</feature>
<dbReference type="PROSITE" id="PS50158">
    <property type="entry name" value="ZF_CCHC"/>
    <property type="match status" value="1"/>
</dbReference>
<dbReference type="SUPFAM" id="SSF57756">
    <property type="entry name" value="Retrovirus zinc finger-like domains"/>
    <property type="match status" value="1"/>
</dbReference>
<proteinExistence type="predicted"/>
<dbReference type="InterPro" id="IPR036875">
    <property type="entry name" value="Znf_CCHC_sf"/>
</dbReference>
<dbReference type="EMBL" id="JAUEDM010000007">
    <property type="protein sequence ID" value="KAK3313508.1"/>
    <property type="molecule type" value="Genomic_DNA"/>
</dbReference>
<dbReference type="InterPro" id="IPR001878">
    <property type="entry name" value="Znf_CCHC"/>
</dbReference>
<dbReference type="Gene3D" id="4.10.60.10">
    <property type="entry name" value="Zinc finger, CCHC-type"/>
    <property type="match status" value="1"/>
</dbReference>
<keyword evidence="1" id="KW-0479">Metal-binding</keyword>
<dbReference type="GO" id="GO:0008270">
    <property type="term" value="F:zinc ion binding"/>
    <property type="evidence" value="ECO:0007669"/>
    <property type="project" value="UniProtKB-KW"/>
</dbReference>
<evidence type="ECO:0000256" key="2">
    <source>
        <dbReference type="SAM" id="MobiDB-lite"/>
    </source>
</evidence>
<name>A0AAE0HV71_9PEZI</name>
<keyword evidence="5" id="KW-1185">Reference proteome</keyword>
<sequence>MAPAMPPTMSKQSTPKTMSSRLLTMKFMQRGAAQAATAASDAGSPTTPRTDDEEGSASKRRKVSGAAPSAPNTPITPATPLYDQKALQAAMEEEDRKRKAAIEKRAAELGDSHWVLDGVSASPKNGSRSLNIVQVGFAQIDYPAGRQVSADSPEEEEVIVPAPARFRQFNMKKSKVHNKQEDESSDGDDEDDDNSSDSSDDDNDSEDMASPAASRRKDESDRGRRNSAAASADAGHKRARSSVSTKRSEERKKAQMLASQRRKKDVKLNNLTSISSAGSSEAFQRQSPKFTCHRCGKPGHKAASCPSQGH</sequence>
<dbReference type="Pfam" id="PF00098">
    <property type="entry name" value="zf-CCHC"/>
    <property type="match status" value="1"/>
</dbReference>
<evidence type="ECO:0000259" key="3">
    <source>
        <dbReference type="PROSITE" id="PS50158"/>
    </source>
</evidence>
<reference evidence="4" key="1">
    <citation type="journal article" date="2023" name="Mol. Phylogenet. Evol.">
        <title>Genome-scale phylogeny and comparative genomics of the fungal order Sordariales.</title>
        <authorList>
            <person name="Hensen N."/>
            <person name="Bonometti L."/>
            <person name="Westerberg I."/>
            <person name="Brannstrom I.O."/>
            <person name="Guillou S."/>
            <person name="Cros-Aarteil S."/>
            <person name="Calhoun S."/>
            <person name="Haridas S."/>
            <person name="Kuo A."/>
            <person name="Mondo S."/>
            <person name="Pangilinan J."/>
            <person name="Riley R."/>
            <person name="LaButti K."/>
            <person name="Andreopoulos B."/>
            <person name="Lipzen A."/>
            <person name="Chen C."/>
            <person name="Yan M."/>
            <person name="Daum C."/>
            <person name="Ng V."/>
            <person name="Clum A."/>
            <person name="Steindorff A."/>
            <person name="Ohm R.A."/>
            <person name="Martin F."/>
            <person name="Silar P."/>
            <person name="Natvig D.O."/>
            <person name="Lalanne C."/>
            <person name="Gautier V."/>
            <person name="Ament-Velasquez S.L."/>
            <person name="Kruys A."/>
            <person name="Hutchinson M.I."/>
            <person name="Powell A.J."/>
            <person name="Barry K."/>
            <person name="Miller A.N."/>
            <person name="Grigoriev I.V."/>
            <person name="Debuchy R."/>
            <person name="Gladieux P."/>
            <person name="Hiltunen Thoren M."/>
            <person name="Johannesson H."/>
        </authorList>
    </citation>
    <scope>NUCLEOTIDE SEQUENCE</scope>
    <source>
        <strain evidence="4">CBS 118394</strain>
    </source>
</reference>
<dbReference type="GO" id="GO:0003676">
    <property type="term" value="F:nucleic acid binding"/>
    <property type="evidence" value="ECO:0007669"/>
    <property type="project" value="InterPro"/>
</dbReference>
<keyword evidence="1" id="KW-0863">Zinc-finger</keyword>